<sequence length="182" mass="20017">MLKSICTIALLYTLLLSGIFSCEFGSKKPDIDAETEKLQREVDSLRQVKEALQDELHTVKGDEESGVETPRTPSNTADSEGIPLKVVSAKKQFDANFNPILRITLRNTAPKSVVSANLAIDFSFNSSEISPNCHFEKTLPLKMPAETTYTVNMPIPAGYDKTCADKAWVVVKSVVYSDGTKE</sequence>
<dbReference type="RefSeq" id="WP_013764656.1">
    <property type="nucleotide sequence ID" value="NC_015510.1"/>
</dbReference>
<dbReference type="KEGG" id="hhy:Halhy_2222"/>
<dbReference type="PROSITE" id="PS51257">
    <property type="entry name" value="PROKAR_LIPOPROTEIN"/>
    <property type="match status" value="1"/>
</dbReference>
<dbReference type="STRING" id="760192.Halhy_2222"/>
<protein>
    <recommendedName>
        <fullName evidence="4">Lipoprotein</fullName>
    </recommendedName>
</protein>
<dbReference type="HOGENOM" id="CLU_1480075_0_0_10"/>
<accession>F4KT34</accession>
<organism evidence="2 3">
    <name type="scientific">Haliscomenobacter hydrossis (strain ATCC 27775 / DSM 1100 / LMG 10767 / O)</name>
    <dbReference type="NCBI Taxonomy" id="760192"/>
    <lineage>
        <taxon>Bacteria</taxon>
        <taxon>Pseudomonadati</taxon>
        <taxon>Bacteroidota</taxon>
        <taxon>Saprospiria</taxon>
        <taxon>Saprospirales</taxon>
        <taxon>Haliscomenobacteraceae</taxon>
        <taxon>Haliscomenobacter</taxon>
    </lineage>
</organism>
<dbReference type="EMBL" id="CP002691">
    <property type="protein sequence ID" value="AEE50104.1"/>
    <property type="molecule type" value="Genomic_DNA"/>
</dbReference>
<reference evidence="2 3" key="1">
    <citation type="journal article" date="2011" name="Stand. Genomic Sci.">
        <title>Complete genome sequence of Haliscomenobacter hydrossis type strain (O).</title>
        <authorList>
            <consortium name="US DOE Joint Genome Institute (JGI-PGF)"/>
            <person name="Daligault H."/>
            <person name="Lapidus A."/>
            <person name="Zeytun A."/>
            <person name="Nolan M."/>
            <person name="Lucas S."/>
            <person name="Del Rio T.G."/>
            <person name="Tice H."/>
            <person name="Cheng J.F."/>
            <person name="Tapia R."/>
            <person name="Han C."/>
            <person name="Goodwin L."/>
            <person name="Pitluck S."/>
            <person name="Liolios K."/>
            <person name="Pagani I."/>
            <person name="Ivanova N."/>
            <person name="Huntemann M."/>
            <person name="Mavromatis K."/>
            <person name="Mikhailova N."/>
            <person name="Pati A."/>
            <person name="Chen A."/>
            <person name="Palaniappan K."/>
            <person name="Land M."/>
            <person name="Hauser L."/>
            <person name="Brambilla E.M."/>
            <person name="Rohde M."/>
            <person name="Verbarg S."/>
            <person name="Goker M."/>
            <person name="Bristow J."/>
            <person name="Eisen J.A."/>
            <person name="Markowitz V."/>
            <person name="Hugenholtz P."/>
            <person name="Kyrpides N.C."/>
            <person name="Klenk H.P."/>
            <person name="Woyke T."/>
        </authorList>
    </citation>
    <scope>NUCLEOTIDE SEQUENCE [LARGE SCALE GENOMIC DNA]</scope>
    <source>
        <strain evidence="3">ATCC 27775 / DSM 1100 / LMG 10767 / O</strain>
    </source>
</reference>
<keyword evidence="3" id="KW-1185">Reference proteome</keyword>
<dbReference type="Proteomes" id="UP000008461">
    <property type="component" value="Chromosome"/>
</dbReference>
<reference key="2">
    <citation type="submission" date="2011-04" db="EMBL/GenBank/DDBJ databases">
        <title>Complete sequence of chromosome of Haliscomenobacter hydrossis DSM 1100.</title>
        <authorList>
            <consortium name="US DOE Joint Genome Institute (JGI-PGF)"/>
            <person name="Lucas S."/>
            <person name="Han J."/>
            <person name="Lapidus A."/>
            <person name="Bruce D."/>
            <person name="Goodwin L."/>
            <person name="Pitluck S."/>
            <person name="Peters L."/>
            <person name="Kyrpides N."/>
            <person name="Mavromatis K."/>
            <person name="Ivanova N."/>
            <person name="Ovchinnikova G."/>
            <person name="Pagani I."/>
            <person name="Daligault H."/>
            <person name="Detter J.C."/>
            <person name="Han C."/>
            <person name="Land M."/>
            <person name="Hauser L."/>
            <person name="Markowitz V."/>
            <person name="Cheng J.-F."/>
            <person name="Hugenholtz P."/>
            <person name="Woyke T."/>
            <person name="Wu D."/>
            <person name="Verbarg S."/>
            <person name="Frueling A."/>
            <person name="Brambilla E."/>
            <person name="Klenk H.-P."/>
            <person name="Eisen J.A."/>
        </authorList>
    </citation>
    <scope>NUCLEOTIDE SEQUENCE</scope>
    <source>
        <strain>DSM 1100</strain>
    </source>
</reference>
<gene>
    <name evidence="2" type="ordered locus">Halhy_2222</name>
</gene>
<dbReference type="AlphaFoldDB" id="F4KT34"/>
<evidence type="ECO:0008006" key="4">
    <source>
        <dbReference type="Google" id="ProtNLM"/>
    </source>
</evidence>
<feature type="region of interest" description="Disordered" evidence="1">
    <location>
        <begin position="57"/>
        <end position="80"/>
    </location>
</feature>
<proteinExistence type="predicted"/>
<evidence type="ECO:0000313" key="2">
    <source>
        <dbReference type="EMBL" id="AEE50104.1"/>
    </source>
</evidence>
<evidence type="ECO:0000313" key="3">
    <source>
        <dbReference type="Proteomes" id="UP000008461"/>
    </source>
</evidence>
<name>F4KT34_HALH1</name>
<evidence type="ECO:0000256" key="1">
    <source>
        <dbReference type="SAM" id="MobiDB-lite"/>
    </source>
</evidence>